<comment type="cofactor">
    <cofactor evidence="1">
        <name>thiamine diphosphate</name>
        <dbReference type="ChEBI" id="CHEBI:58937"/>
    </cofactor>
</comment>
<accession>A0A0K0D832</accession>
<dbReference type="GO" id="GO:0007584">
    <property type="term" value="P:response to nutrient"/>
    <property type="evidence" value="ECO:0007669"/>
    <property type="project" value="TreeGrafter"/>
</dbReference>
<dbReference type="InterPro" id="IPR009014">
    <property type="entry name" value="Transketo_C/PFOR_II"/>
</dbReference>
<reference evidence="9" key="2">
    <citation type="submission" date="2017-02" db="UniProtKB">
        <authorList>
            <consortium name="WormBaseParasite"/>
        </authorList>
    </citation>
    <scope>IDENTIFICATION</scope>
</reference>
<dbReference type="Pfam" id="PF02779">
    <property type="entry name" value="Transket_pyr"/>
    <property type="match status" value="1"/>
</dbReference>
<dbReference type="EC" id="1.2.4.4" evidence="3"/>
<evidence type="ECO:0000256" key="4">
    <source>
        <dbReference type="ARBA" id="ARBA00023002"/>
    </source>
</evidence>
<comment type="subcellular location">
    <subcellularLocation>
        <location evidence="2">Mitochondrion</location>
    </subcellularLocation>
</comment>
<dbReference type="FunFam" id="3.40.50.970:FF:000001">
    <property type="entry name" value="Pyruvate dehydrogenase E1 beta subunit"/>
    <property type="match status" value="1"/>
</dbReference>
<comment type="catalytic activity">
    <reaction evidence="6">
        <text>N(6)-[(R)-lipoyl]-L-lysyl-[protein] + 3-methyl-2-oxobutanoate + H(+) = N(6)-[(R)-S(8)-2-methylpropanoyldihydrolipoyl]-L-lysyl-[protein] + CO2</text>
        <dbReference type="Rhea" id="RHEA:13457"/>
        <dbReference type="Rhea" id="RHEA-COMP:10474"/>
        <dbReference type="Rhea" id="RHEA-COMP:10497"/>
        <dbReference type="ChEBI" id="CHEBI:11851"/>
        <dbReference type="ChEBI" id="CHEBI:15378"/>
        <dbReference type="ChEBI" id="CHEBI:16526"/>
        <dbReference type="ChEBI" id="CHEBI:83099"/>
        <dbReference type="ChEBI" id="CHEBI:83142"/>
        <dbReference type="EC" id="1.2.4.4"/>
    </reaction>
    <physiologicalReaction direction="left-to-right" evidence="6">
        <dbReference type="Rhea" id="RHEA:13458"/>
    </physiologicalReaction>
</comment>
<dbReference type="STRING" id="6313.A0A0K0D832"/>
<dbReference type="GO" id="GO:0003863">
    <property type="term" value="F:branched-chain 2-oxo acid dehydrogenase activity"/>
    <property type="evidence" value="ECO:0007669"/>
    <property type="project" value="UniProtKB-EC"/>
</dbReference>
<evidence type="ECO:0000256" key="6">
    <source>
        <dbReference type="ARBA" id="ARBA00051764"/>
    </source>
</evidence>
<evidence type="ECO:0000259" key="7">
    <source>
        <dbReference type="SMART" id="SM00861"/>
    </source>
</evidence>
<dbReference type="InterPro" id="IPR005475">
    <property type="entry name" value="Transketolase-like_Pyr-bd"/>
</dbReference>
<dbReference type="AlphaFoldDB" id="A0A0K0D832"/>
<evidence type="ECO:0000256" key="3">
    <source>
        <dbReference type="ARBA" id="ARBA00012277"/>
    </source>
</evidence>
<dbReference type="SMART" id="SM00861">
    <property type="entry name" value="Transket_pyr"/>
    <property type="match status" value="1"/>
</dbReference>
<dbReference type="InterPro" id="IPR029061">
    <property type="entry name" value="THDP-binding"/>
</dbReference>
<dbReference type="GO" id="GO:0005739">
    <property type="term" value="C:mitochondrion"/>
    <property type="evidence" value="ECO:0007669"/>
    <property type="project" value="UniProtKB-SubCell"/>
</dbReference>
<name>A0A0K0D832_ANGCA</name>
<evidence type="ECO:0000313" key="9">
    <source>
        <dbReference type="WBParaSite" id="ACAC_0000622701-mRNA-1"/>
    </source>
</evidence>
<proteinExistence type="predicted"/>
<evidence type="ECO:0000256" key="5">
    <source>
        <dbReference type="ARBA" id="ARBA00023128"/>
    </source>
</evidence>
<keyword evidence="4" id="KW-0560">Oxidoreductase</keyword>
<dbReference type="PANTHER" id="PTHR42980">
    <property type="entry name" value="2-OXOISOVALERATE DEHYDROGENASE SUBUNIT BETA-RELATED"/>
    <property type="match status" value="1"/>
</dbReference>
<keyword evidence="5" id="KW-0496">Mitochondrion</keyword>
<dbReference type="CDD" id="cd07036">
    <property type="entry name" value="TPP_PYR_E1-PDHc-beta_like"/>
    <property type="match status" value="1"/>
</dbReference>
<organism evidence="8 9">
    <name type="scientific">Angiostrongylus cantonensis</name>
    <name type="common">Rat lungworm</name>
    <dbReference type="NCBI Taxonomy" id="6313"/>
    <lineage>
        <taxon>Eukaryota</taxon>
        <taxon>Metazoa</taxon>
        <taxon>Ecdysozoa</taxon>
        <taxon>Nematoda</taxon>
        <taxon>Chromadorea</taxon>
        <taxon>Rhabditida</taxon>
        <taxon>Rhabditina</taxon>
        <taxon>Rhabditomorpha</taxon>
        <taxon>Strongyloidea</taxon>
        <taxon>Metastrongylidae</taxon>
        <taxon>Angiostrongylus</taxon>
    </lineage>
</organism>
<evidence type="ECO:0000313" key="8">
    <source>
        <dbReference type="Proteomes" id="UP000035642"/>
    </source>
</evidence>
<evidence type="ECO:0000256" key="2">
    <source>
        <dbReference type="ARBA" id="ARBA00004173"/>
    </source>
</evidence>
<dbReference type="SUPFAM" id="SSF52922">
    <property type="entry name" value="TK C-terminal domain-like"/>
    <property type="match status" value="1"/>
</dbReference>
<feature type="domain" description="Transketolase-like pyrimidine-binding" evidence="7">
    <location>
        <begin position="1"/>
        <end position="202"/>
    </location>
</feature>
<dbReference type="GO" id="GO:0009083">
    <property type="term" value="P:branched-chain amino acid catabolic process"/>
    <property type="evidence" value="ECO:0007669"/>
    <property type="project" value="TreeGrafter"/>
</dbReference>
<dbReference type="Gene3D" id="3.40.50.920">
    <property type="match status" value="1"/>
</dbReference>
<dbReference type="Gene3D" id="3.40.50.970">
    <property type="match status" value="2"/>
</dbReference>
<dbReference type="WBParaSite" id="ACAC_0000622701-mRNA-1">
    <property type="protein sequence ID" value="ACAC_0000622701-mRNA-1"/>
    <property type="gene ID" value="ACAC_0000622701"/>
</dbReference>
<keyword evidence="8" id="KW-1185">Reference proteome</keyword>
<dbReference type="InterPro" id="IPR033248">
    <property type="entry name" value="Transketolase_C"/>
</dbReference>
<evidence type="ECO:0000256" key="1">
    <source>
        <dbReference type="ARBA" id="ARBA00001964"/>
    </source>
</evidence>
<dbReference type="Pfam" id="PF02780">
    <property type="entry name" value="Transketolase_C"/>
    <property type="match status" value="1"/>
</dbReference>
<dbReference type="SUPFAM" id="SSF52518">
    <property type="entry name" value="Thiamin diphosphate-binding fold (THDP-binding)"/>
    <property type="match status" value="1"/>
</dbReference>
<reference evidence="8" key="1">
    <citation type="submission" date="2012-09" db="EMBL/GenBank/DDBJ databases">
        <authorList>
            <person name="Martin A.A."/>
        </authorList>
    </citation>
    <scope>NUCLEOTIDE SEQUENCE</scope>
</reference>
<protein>
    <recommendedName>
        <fullName evidence="3">3-methyl-2-oxobutanoate dehydrogenase (2-methylpropanoyl-transferring)</fullName>
        <ecNumber evidence="3">1.2.4.4</ecNumber>
    </recommendedName>
</protein>
<dbReference type="Proteomes" id="UP000035642">
    <property type="component" value="Unassembled WGS sequence"/>
</dbReference>
<dbReference type="PANTHER" id="PTHR42980:SF1">
    <property type="entry name" value="2-OXOISOVALERATE DEHYDROGENASE SUBUNIT BETA, MITOCHONDRIAL"/>
    <property type="match status" value="1"/>
</dbReference>
<sequence length="291" mass="31559">MNLCQAVNSALHIAMRTDNTAVVFGEDVAFGGVFRCSVGLKDKFGQNRVFNTPLSEQGIVGFGIGVAVAGATAIAEIQFGDYIFPAYDQIVNEAAKYRYRSGGMFNCGALTLRATYGAVGHGGLYHSQSPEANFTHTPGIKARFICFFSCYKSDQSISYFPSVVKIKVVVPRGPMQAKGLLLACIRDPNPCIFFEPKILYRLATEDVPTGDYTLPLSEAEIVLEGSDVTIVSWGTQVHVAIEAAQIAKAKLRVSVEVIDLATINPWDEETIIKSVRKTGRLIVTHEAPITS</sequence>